<accession>A0A7W4VWZ1</accession>
<dbReference type="AlphaFoldDB" id="A0A7W4VWZ1"/>
<evidence type="ECO:0000256" key="4">
    <source>
        <dbReference type="ARBA" id="ARBA00022984"/>
    </source>
</evidence>
<dbReference type="Proteomes" id="UP000589626">
    <property type="component" value="Unassembled WGS sequence"/>
</dbReference>
<dbReference type="SUPFAM" id="SSF141523">
    <property type="entry name" value="L,D-transpeptidase catalytic domain-like"/>
    <property type="match status" value="1"/>
</dbReference>
<proteinExistence type="predicted"/>
<evidence type="ECO:0000259" key="8">
    <source>
        <dbReference type="PROSITE" id="PS52029"/>
    </source>
</evidence>
<dbReference type="GO" id="GO:0005576">
    <property type="term" value="C:extracellular region"/>
    <property type="evidence" value="ECO:0007669"/>
    <property type="project" value="TreeGrafter"/>
</dbReference>
<evidence type="ECO:0000313" key="10">
    <source>
        <dbReference type="Proteomes" id="UP000589626"/>
    </source>
</evidence>
<reference evidence="9 10" key="1">
    <citation type="submission" date="2020-08" db="EMBL/GenBank/DDBJ databases">
        <title>Sequencing the genomes of 1000 actinobacteria strains.</title>
        <authorList>
            <person name="Klenk H.-P."/>
        </authorList>
    </citation>
    <scope>NUCLEOTIDE SEQUENCE [LARGE SCALE GENOMIC DNA]</scope>
    <source>
        <strain evidence="9 10">DSM 105498</strain>
    </source>
</reference>
<keyword evidence="5 6" id="KW-0961">Cell wall biogenesis/degradation</keyword>
<feature type="compositionally biased region" description="Acidic residues" evidence="7">
    <location>
        <begin position="91"/>
        <end position="100"/>
    </location>
</feature>
<keyword evidence="2" id="KW-0808">Transferase</keyword>
<keyword evidence="4 6" id="KW-0573">Peptidoglycan synthesis</keyword>
<dbReference type="PANTHER" id="PTHR30582:SF2">
    <property type="entry name" value="L,D-TRANSPEPTIDASE YCIB-RELATED"/>
    <property type="match status" value="1"/>
</dbReference>
<comment type="caution">
    <text evidence="9">The sequence shown here is derived from an EMBL/GenBank/DDBJ whole genome shotgun (WGS) entry which is preliminary data.</text>
</comment>
<dbReference type="RefSeq" id="WP_183593130.1">
    <property type="nucleotide sequence ID" value="NZ_JACHWR010000002.1"/>
</dbReference>
<dbReference type="Gene3D" id="2.40.440.10">
    <property type="entry name" value="L,D-transpeptidase catalytic domain-like"/>
    <property type="match status" value="1"/>
</dbReference>
<evidence type="ECO:0000256" key="3">
    <source>
        <dbReference type="ARBA" id="ARBA00022960"/>
    </source>
</evidence>
<evidence type="ECO:0000256" key="1">
    <source>
        <dbReference type="ARBA" id="ARBA00004752"/>
    </source>
</evidence>
<evidence type="ECO:0000256" key="7">
    <source>
        <dbReference type="SAM" id="MobiDB-lite"/>
    </source>
</evidence>
<feature type="domain" description="L,D-TPase catalytic" evidence="8">
    <location>
        <begin position="116"/>
        <end position="238"/>
    </location>
</feature>
<sequence length="239" mass="24834">MSRHRGTPVRPRYGRLAALGSSLAVTAVAVLGSFGVFPGTGGAGGEPLGSDPAAAIDVAADAGADVAPTPDATASTDPTARRAGRSSADADTADVDEAEQDPARDTTLPDGSGTGKRVVFSQGRQRVWLVARGTKVERTYLVSGSVYDNLDPGTYQVYSRSQQAWGIDDSGTMRYFVRFAKGDRAAIGFHDIPVDDGKPVQTAAQLGTPLSHGCIRQKESDAIALWNFAPLGTTVVVTA</sequence>
<dbReference type="EMBL" id="JACHWR010000002">
    <property type="protein sequence ID" value="MBB3043255.1"/>
    <property type="molecule type" value="Genomic_DNA"/>
</dbReference>
<dbReference type="Pfam" id="PF03734">
    <property type="entry name" value="YkuD"/>
    <property type="match status" value="1"/>
</dbReference>
<dbReference type="InterPro" id="IPR050979">
    <property type="entry name" value="LD-transpeptidase"/>
</dbReference>
<feature type="region of interest" description="Disordered" evidence="7">
    <location>
        <begin position="64"/>
        <end position="117"/>
    </location>
</feature>
<dbReference type="GO" id="GO:0018104">
    <property type="term" value="P:peptidoglycan-protein cross-linking"/>
    <property type="evidence" value="ECO:0007669"/>
    <property type="project" value="TreeGrafter"/>
</dbReference>
<dbReference type="GO" id="GO:0071972">
    <property type="term" value="F:peptidoglycan L,D-transpeptidase activity"/>
    <property type="evidence" value="ECO:0007669"/>
    <property type="project" value="TreeGrafter"/>
</dbReference>
<evidence type="ECO:0000313" key="9">
    <source>
        <dbReference type="EMBL" id="MBB3043255.1"/>
    </source>
</evidence>
<organism evidence="9 10">
    <name type="scientific">Nocardioides soli</name>
    <dbReference type="NCBI Taxonomy" id="1036020"/>
    <lineage>
        <taxon>Bacteria</taxon>
        <taxon>Bacillati</taxon>
        <taxon>Actinomycetota</taxon>
        <taxon>Actinomycetes</taxon>
        <taxon>Propionibacteriales</taxon>
        <taxon>Nocardioidaceae</taxon>
        <taxon>Nocardioides</taxon>
    </lineage>
</organism>
<evidence type="ECO:0000256" key="2">
    <source>
        <dbReference type="ARBA" id="ARBA00022679"/>
    </source>
</evidence>
<dbReference type="PANTHER" id="PTHR30582">
    <property type="entry name" value="L,D-TRANSPEPTIDASE"/>
    <property type="match status" value="1"/>
</dbReference>
<keyword evidence="10" id="KW-1185">Reference proteome</keyword>
<comment type="pathway">
    <text evidence="1 6">Cell wall biogenesis; peptidoglycan biosynthesis.</text>
</comment>
<dbReference type="GO" id="GO:0071555">
    <property type="term" value="P:cell wall organization"/>
    <property type="evidence" value="ECO:0007669"/>
    <property type="project" value="UniProtKB-UniRule"/>
</dbReference>
<dbReference type="InterPro" id="IPR038063">
    <property type="entry name" value="Transpep_catalytic_dom"/>
</dbReference>
<dbReference type="UniPathway" id="UPA00219"/>
<feature type="active site" description="Nucleophile" evidence="6">
    <location>
        <position position="214"/>
    </location>
</feature>
<keyword evidence="9" id="KW-0449">Lipoprotein</keyword>
<dbReference type="GO" id="GO:0008360">
    <property type="term" value="P:regulation of cell shape"/>
    <property type="evidence" value="ECO:0007669"/>
    <property type="project" value="UniProtKB-UniRule"/>
</dbReference>
<feature type="compositionally biased region" description="Low complexity" evidence="7">
    <location>
        <begin position="64"/>
        <end position="78"/>
    </location>
</feature>
<dbReference type="PROSITE" id="PS52029">
    <property type="entry name" value="LD_TPASE"/>
    <property type="match status" value="1"/>
</dbReference>
<dbReference type="GO" id="GO:0016740">
    <property type="term" value="F:transferase activity"/>
    <property type="evidence" value="ECO:0007669"/>
    <property type="project" value="UniProtKB-KW"/>
</dbReference>
<evidence type="ECO:0000256" key="6">
    <source>
        <dbReference type="PROSITE-ProRule" id="PRU01373"/>
    </source>
</evidence>
<dbReference type="InterPro" id="IPR005490">
    <property type="entry name" value="LD_TPept_cat_dom"/>
</dbReference>
<dbReference type="CDD" id="cd16913">
    <property type="entry name" value="YkuD_like"/>
    <property type="match status" value="1"/>
</dbReference>
<gene>
    <name evidence="9" type="ORF">FHU40_003073</name>
</gene>
<feature type="active site" description="Proton donor/acceptor" evidence="6">
    <location>
        <position position="190"/>
    </location>
</feature>
<evidence type="ECO:0000256" key="5">
    <source>
        <dbReference type="ARBA" id="ARBA00023316"/>
    </source>
</evidence>
<name>A0A7W4VWZ1_9ACTN</name>
<keyword evidence="3 6" id="KW-0133">Cell shape</keyword>
<protein>
    <submittedName>
        <fullName evidence="9">Lipoprotein-anchoring transpeptidase ErfK/SrfK</fullName>
    </submittedName>
</protein>